<keyword evidence="6" id="KW-0539">Nucleus</keyword>
<comment type="caution">
    <text evidence="11">The sequence shown here is derived from an EMBL/GenBank/DDBJ whole genome shotgun (WGS) entry which is preliminary data.</text>
</comment>
<evidence type="ECO:0000256" key="9">
    <source>
        <dbReference type="ARBA" id="ARBA00044542"/>
    </source>
</evidence>
<dbReference type="EC" id="5.6.2.4" evidence="8"/>
<dbReference type="InterPro" id="IPR027417">
    <property type="entry name" value="P-loop_NTPase"/>
</dbReference>
<protein>
    <recommendedName>
        <fullName evidence="8">DNA 3'-5' helicase</fullName>
        <ecNumber evidence="8">5.6.2.4</ecNumber>
    </recommendedName>
    <alternativeName>
        <fullName evidence="9">DNA 3'-5' helicase BLM</fullName>
    </alternativeName>
</protein>
<dbReference type="PROSITE" id="PS51192">
    <property type="entry name" value="HELICASE_ATP_BIND_1"/>
    <property type="match status" value="1"/>
</dbReference>
<keyword evidence="2" id="KW-0547">Nucleotide-binding</keyword>
<dbReference type="SMART" id="SM00487">
    <property type="entry name" value="DEXDc"/>
    <property type="match status" value="1"/>
</dbReference>
<dbReference type="PANTHER" id="PTHR13710">
    <property type="entry name" value="DNA HELICASE RECQ FAMILY MEMBER"/>
    <property type="match status" value="1"/>
</dbReference>
<dbReference type="GO" id="GO:0043138">
    <property type="term" value="F:3'-5' DNA helicase activity"/>
    <property type="evidence" value="ECO:0007669"/>
    <property type="project" value="UniProtKB-EC"/>
</dbReference>
<dbReference type="OrthoDB" id="10066805at2759"/>
<evidence type="ECO:0000256" key="1">
    <source>
        <dbReference type="ARBA" id="ARBA00005446"/>
    </source>
</evidence>
<evidence type="ECO:0000256" key="5">
    <source>
        <dbReference type="ARBA" id="ARBA00023235"/>
    </source>
</evidence>
<evidence type="ECO:0000256" key="7">
    <source>
        <dbReference type="ARBA" id="ARBA00034617"/>
    </source>
</evidence>
<evidence type="ECO:0000313" key="11">
    <source>
        <dbReference type="EMBL" id="CAB3994091.1"/>
    </source>
</evidence>
<feature type="compositionally biased region" description="Low complexity" evidence="10">
    <location>
        <begin position="597"/>
        <end position="613"/>
    </location>
</feature>
<comment type="catalytic activity">
    <reaction evidence="7">
        <text>Couples ATP hydrolysis with the unwinding of duplex DNA by translocating in the 3'-5' direction.</text>
        <dbReference type="EC" id="5.6.2.4"/>
    </reaction>
</comment>
<dbReference type="PANTHER" id="PTHR13710:SF153">
    <property type="entry name" value="RECQ-LIKE DNA HELICASE BLM"/>
    <property type="match status" value="1"/>
</dbReference>
<keyword evidence="3" id="KW-0067">ATP-binding</keyword>
<dbReference type="Proteomes" id="UP001152795">
    <property type="component" value="Unassembled WGS sequence"/>
</dbReference>
<dbReference type="AlphaFoldDB" id="A0A6S7HEB2"/>
<dbReference type="PROSITE" id="PS51194">
    <property type="entry name" value="HELICASE_CTER"/>
    <property type="match status" value="1"/>
</dbReference>
<dbReference type="GO" id="GO:0005694">
    <property type="term" value="C:chromosome"/>
    <property type="evidence" value="ECO:0007669"/>
    <property type="project" value="TreeGrafter"/>
</dbReference>
<feature type="region of interest" description="Disordered" evidence="10">
    <location>
        <begin position="597"/>
        <end position="616"/>
    </location>
</feature>
<evidence type="ECO:0000256" key="2">
    <source>
        <dbReference type="ARBA" id="ARBA00022741"/>
    </source>
</evidence>
<evidence type="ECO:0000256" key="8">
    <source>
        <dbReference type="ARBA" id="ARBA00034808"/>
    </source>
</evidence>
<dbReference type="InterPro" id="IPR001650">
    <property type="entry name" value="Helicase_C-like"/>
</dbReference>
<evidence type="ECO:0000256" key="3">
    <source>
        <dbReference type="ARBA" id="ARBA00022840"/>
    </source>
</evidence>
<dbReference type="Gene3D" id="3.40.50.300">
    <property type="entry name" value="P-loop containing nucleotide triphosphate hydrolases"/>
    <property type="match status" value="2"/>
</dbReference>
<proteinExistence type="inferred from homology"/>
<dbReference type="CDD" id="cd17920">
    <property type="entry name" value="DEXHc_RecQ"/>
    <property type="match status" value="1"/>
</dbReference>
<keyword evidence="11" id="KW-0378">Hydrolase</keyword>
<dbReference type="Pfam" id="PF00271">
    <property type="entry name" value="Helicase_C"/>
    <property type="match status" value="1"/>
</dbReference>
<dbReference type="GO" id="GO:0005737">
    <property type="term" value="C:cytoplasm"/>
    <property type="evidence" value="ECO:0007669"/>
    <property type="project" value="TreeGrafter"/>
</dbReference>
<keyword evidence="4" id="KW-0238">DNA-binding</keyword>
<evidence type="ECO:0000256" key="4">
    <source>
        <dbReference type="ARBA" id="ARBA00023125"/>
    </source>
</evidence>
<dbReference type="SUPFAM" id="SSF52540">
    <property type="entry name" value="P-loop containing nucleoside triphosphate hydrolases"/>
    <property type="match status" value="1"/>
</dbReference>
<dbReference type="GO" id="GO:0005524">
    <property type="term" value="F:ATP binding"/>
    <property type="evidence" value="ECO:0007669"/>
    <property type="project" value="UniProtKB-KW"/>
</dbReference>
<keyword evidence="11" id="KW-0347">Helicase</keyword>
<dbReference type="EMBL" id="CACRXK020002389">
    <property type="protein sequence ID" value="CAB3994091.1"/>
    <property type="molecule type" value="Genomic_DNA"/>
</dbReference>
<dbReference type="GO" id="GO:0009378">
    <property type="term" value="F:four-way junction helicase activity"/>
    <property type="evidence" value="ECO:0007669"/>
    <property type="project" value="TreeGrafter"/>
</dbReference>
<name>A0A6S7HEB2_PARCT</name>
<evidence type="ECO:0000313" key="12">
    <source>
        <dbReference type="Proteomes" id="UP001152795"/>
    </source>
</evidence>
<gene>
    <name evidence="11" type="ORF">PACLA_8A044979</name>
</gene>
<keyword evidence="5" id="KW-0413">Isomerase</keyword>
<evidence type="ECO:0000256" key="10">
    <source>
        <dbReference type="SAM" id="MobiDB-lite"/>
    </source>
</evidence>
<dbReference type="InterPro" id="IPR011545">
    <property type="entry name" value="DEAD/DEAH_box_helicase_dom"/>
</dbReference>
<dbReference type="Pfam" id="PF00270">
    <property type="entry name" value="DEAD"/>
    <property type="match status" value="1"/>
</dbReference>
<accession>A0A6S7HEB2</accession>
<dbReference type="GO" id="GO:0000724">
    <property type="term" value="P:double-strand break repair via homologous recombination"/>
    <property type="evidence" value="ECO:0007669"/>
    <property type="project" value="TreeGrafter"/>
</dbReference>
<organism evidence="11 12">
    <name type="scientific">Paramuricea clavata</name>
    <name type="common">Red gorgonian</name>
    <name type="synonym">Violescent sea-whip</name>
    <dbReference type="NCBI Taxonomy" id="317549"/>
    <lineage>
        <taxon>Eukaryota</taxon>
        <taxon>Metazoa</taxon>
        <taxon>Cnidaria</taxon>
        <taxon>Anthozoa</taxon>
        <taxon>Octocorallia</taxon>
        <taxon>Malacalcyonacea</taxon>
        <taxon>Plexauridae</taxon>
        <taxon>Paramuricea</taxon>
    </lineage>
</organism>
<evidence type="ECO:0000256" key="6">
    <source>
        <dbReference type="ARBA" id="ARBA00023242"/>
    </source>
</evidence>
<dbReference type="GO" id="GO:0003677">
    <property type="term" value="F:DNA binding"/>
    <property type="evidence" value="ECO:0007669"/>
    <property type="project" value="UniProtKB-KW"/>
</dbReference>
<comment type="similarity">
    <text evidence="1">Belongs to the helicase family. RecQ subfamily.</text>
</comment>
<dbReference type="GO" id="GO:0005634">
    <property type="term" value="C:nucleus"/>
    <property type="evidence" value="ECO:0007669"/>
    <property type="project" value="TreeGrafter"/>
</dbReference>
<dbReference type="SMART" id="SM00490">
    <property type="entry name" value="HELICc"/>
    <property type="match status" value="1"/>
</dbReference>
<sequence length="642" mass="72321">MDINSKVKETISYGSKKLGYQSLREVQQKVVEAYLIGKDVFVCLPTGSGKSLCFEIAPYALECMQYGLTAVEEQTAPKTVCIVVAPLVSLMKDQISSLRSKGVSAICIGPESTSSDIEDIKSGKYNLIFGSPEALLNSYRTIFRGYLRNVLGAVFIDESHCIENWGKCQGKDEPFRIDYGRLGELRSLIRKEVPFVTLTATATTIVKEQIIQNLCMQGCIQVLANPNRDNIRYAVLTVDIDNLYTSFSWLIDELLNKSVNTPKVIVFCRRKQHMKDLYELFSHHLGKKAYYMPNGNEPMDDRSRLFAMYHKKTHKIVKETVEKEFCKSNGTIRVLFCSIAFGMGVNIKDAFLDLHLGPAADLDDFLQETGRIGRGSTQLSHAVLLKYKRCTSSKNITLAMRNYVNNDTNCRRDMLLNHFDVVVPEKSILHECCDICARACKCLCKCPCDCSCSKKCAQDGCLSSVEKHLAELECDQRKDKHPVHNLSQTSIFKMESNLLQYRLHLQNNLSGQHNLNMLTGFDAATGYSKSLIDAIIKNARYIKDKEYLNANFAFFCDEHMEKTWEIINSFLCDTDSNNVCTNILVDKCIANPINDSGSSDSYNTTESSSSEDNWQNPKKMVWLHTGYSSSEDEISISSNCSS</sequence>
<dbReference type="InterPro" id="IPR014001">
    <property type="entry name" value="Helicase_ATP-bd"/>
</dbReference>
<reference evidence="11" key="1">
    <citation type="submission" date="2020-04" db="EMBL/GenBank/DDBJ databases">
        <authorList>
            <person name="Alioto T."/>
            <person name="Alioto T."/>
            <person name="Gomez Garrido J."/>
        </authorList>
    </citation>
    <scope>NUCLEOTIDE SEQUENCE</scope>
    <source>
        <strain evidence="11">A484AB</strain>
    </source>
</reference>
<keyword evidence="12" id="KW-1185">Reference proteome</keyword>